<feature type="chain" id="PRO_5047280363" description="DUF2207 domain-containing protein" evidence="2">
    <location>
        <begin position="34"/>
        <end position="603"/>
    </location>
</feature>
<keyword evidence="2" id="KW-0732">Signal</keyword>
<feature type="transmembrane region" description="Helical" evidence="1">
    <location>
        <begin position="409"/>
        <end position="428"/>
    </location>
</feature>
<keyword evidence="6" id="KW-1185">Reference proteome</keyword>
<name>A0ABP7BU36_9MICO</name>
<gene>
    <name evidence="5" type="ORF">GCM10022202_35070</name>
</gene>
<dbReference type="InterPro" id="IPR048389">
    <property type="entry name" value="YciQ-like_C"/>
</dbReference>
<dbReference type="Pfam" id="PF20990">
    <property type="entry name" value="DUF2207_C"/>
    <property type="match status" value="1"/>
</dbReference>
<protein>
    <recommendedName>
        <fullName evidence="7">DUF2207 domain-containing protein</fullName>
    </recommendedName>
</protein>
<evidence type="ECO:0000259" key="3">
    <source>
        <dbReference type="Pfam" id="PF09972"/>
    </source>
</evidence>
<evidence type="ECO:0000313" key="6">
    <source>
        <dbReference type="Proteomes" id="UP001410795"/>
    </source>
</evidence>
<dbReference type="InterPro" id="IPR018702">
    <property type="entry name" value="DUF2207"/>
</dbReference>
<accession>A0ABP7BU36</accession>
<organism evidence="5 6">
    <name type="scientific">Microbacterium marinilacus</name>
    <dbReference type="NCBI Taxonomy" id="415209"/>
    <lineage>
        <taxon>Bacteria</taxon>
        <taxon>Bacillati</taxon>
        <taxon>Actinomycetota</taxon>
        <taxon>Actinomycetes</taxon>
        <taxon>Micrococcales</taxon>
        <taxon>Microbacteriaceae</taxon>
        <taxon>Microbacterium</taxon>
    </lineage>
</organism>
<reference evidence="6" key="1">
    <citation type="journal article" date="2019" name="Int. J. Syst. Evol. Microbiol.">
        <title>The Global Catalogue of Microorganisms (GCM) 10K type strain sequencing project: providing services to taxonomists for standard genome sequencing and annotation.</title>
        <authorList>
            <consortium name="The Broad Institute Genomics Platform"/>
            <consortium name="The Broad Institute Genome Sequencing Center for Infectious Disease"/>
            <person name="Wu L."/>
            <person name="Ma J."/>
        </authorList>
    </citation>
    <scope>NUCLEOTIDE SEQUENCE [LARGE SCALE GENOMIC DNA]</scope>
    <source>
        <strain evidence="6">JCM 16546</strain>
    </source>
</reference>
<dbReference type="Proteomes" id="UP001410795">
    <property type="component" value="Unassembled WGS sequence"/>
</dbReference>
<dbReference type="RefSeq" id="WP_221857122.1">
    <property type="nucleotide sequence ID" value="NZ_BAAAYV010000025.1"/>
</dbReference>
<feature type="domain" description="DUF2207" evidence="3">
    <location>
        <begin position="46"/>
        <end position="235"/>
    </location>
</feature>
<evidence type="ECO:0008006" key="7">
    <source>
        <dbReference type="Google" id="ProtNLM"/>
    </source>
</evidence>
<proteinExistence type="predicted"/>
<keyword evidence="1" id="KW-0472">Membrane</keyword>
<feature type="signal peptide" evidence="2">
    <location>
        <begin position="1"/>
        <end position="33"/>
    </location>
</feature>
<comment type="caution">
    <text evidence="5">The sequence shown here is derived from an EMBL/GenBank/DDBJ whole genome shotgun (WGS) entry which is preliminary data.</text>
</comment>
<evidence type="ECO:0000313" key="5">
    <source>
        <dbReference type="EMBL" id="GAA3669947.1"/>
    </source>
</evidence>
<keyword evidence="1" id="KW-0812">Transmembrane</keyword>
<evidence type="ECO:0000256" key="1">
    <source>
        <dbReference type="SAM" id="Phobius"/>
    </source>
</evidence>
<keyword evidence="1" id="KW-1133">Transmembrane helix</keyword>
<feature type="transmembrane region" description="Helical" evidence="1">
    <location>
        <begin position="251"/>
        <end position="273"/>
    </location>
</feature>
<feature type="domain" description="Predicted membrane protein YciQ-like C-terminal" evidence="4">
    <location>
        <begin position="289"/>
        <end position="532"/>
    </location>
</feature>
<evidence type="ECO:0000259" key="4">
    <source>
        <dbReference type="Pfam" id="PF20990"/>
    </source>
</evidence>
<feature type="transmembrane region" description="Helical" evidence="1">
    <location>
        <begin position="434"/>
        <end position="455"/>
    </location>
</feature>
<dbReference type="Pfam" id="PF09972">
    <property type="entry name" value="DUF2207"/>
    <property type="match status" value="1"/>
</dbReference>
<dbReference type="EMBL" id="BAAAYV010000025">
    <property type="protein sequence ID" value="GAA3669947.1"/>
    <property type="molecule type" value="Genomic_DNA"/>
</dbReference>
<evidence type="ECO:0000256" key="2">
    <source>
        <dbReference type="SAM" id="SignalP"/>
    </source>
</evidence>
<sequence>MQRRRTRPAAALALVVIALAPTAVLATAGAAHADVDDFSYSSYDVEMRLGLTDDGRARLDVTETWVAQFPEADQNRGIVRGIPLRYEGASTEISDISVTDENGDPVVFETDEDEVDDEDYTVLSIDDDTYKHGATTYAVSYTVENVAFAPDGGEGTPDEFYWDLLPGATAQPIAEATATIVVDPAIAGALTGETRCFTGAYGSEEQCELQRDGDVFSTALTERAPDQEWTVALQFEPGTFARPYIGSETPFAGAVGWISGAVAAIGIAIPALLRRRWRHAPGRGIVVAQYEADPRVPPRIAAALLGGGAGSRVFPAEVLALAVDGSLRLVAKGEDEFVVERTGEPPAGDDATSVTLRGAFAALFPKDRTVNELSDEDEKLHKRIERLGKGDKKRLAPYLTQPEDRVPSIAGRVSAAVGAVIGLGLLIACLVLDVGPIAVLVLVATIAHVVLSLALSARPRLRTAAGSEAREHLEGLREFIELAEADRLRVLQSVSGAERVDVGDDRAVVRLYERLLPWAVLFGQEKSWSDALAVRYEALGAPGWWTGGDGFSTGLFIGSLSHVNQRLEPSRFAPAGTSSGSSAFSSGGGFAGGGGGGGFSGGR</sequence>